<comment type="caution">
    <text evidence="17">The sequence shown here is derived from an EMBL/GenBank/DDBJ whole genome shotgun (WGS) entry which is preliminary data.</text>
</comment>
<sequence>MCDNSTQIHSDGDPVLSVVMFAAGVVGNLTALAILGVHQRGRPGKASVFSILVTALVLTDLLGTCVVSPPAFIAYARNTSLVGLAGPAGRRGFCNALAFSMTFFGLSSMLILFAMAAERCLAISHPYVYSKHVRTSLAKVTLTLVYLLSGSFCSLPLLGSVPYRQYCPGTWCFLRTEGDELAISLAYVSVMALLIVAICLCNASVIVSLCRMYHSHLVRRGPAARKGVPWFRRGEEELDHLVLLGSMTVIFIICTLPLTVCGFVSAILPDRNDQKMLLALRFFSLNPILDPWVFIIFRKAILQYLHSLLRCCLRGPRAPSDPPSSMPLNTGQTFASTILPLGELGS</sequence>
<dbReference type="GO" id="GO:0004960">
    <property type="term" value="F:thromboxane receptor activity"/>
    <property type="evidence" value="ECO:0007669"/>
    <property type="project" value="UniProtKB-ARBA"/>
</dbReference>
<evidence type="ECO:0000256" key="14">
    <source>
        <dbReference type="RuleBase" id="RU000688"/>
    </source>
</evidence>
<evidence type="ECO:0000256" key="12">
    <source>
        <dbReference type="ARBA" id="ARBA00023224"/>
    </source>
</evidence>
<comment type="similarity">
    <text evidence="14">Belongs to the G-protein coupled receptor 1 family.</text>
</comment>
<dbReference type="GO" id="GO:0048662">
    <property type="term" value="P:negative regulation of smooth muscle cell proliferation"/>
    <property type="evidence" value="ECO:0007669"/>
    <property type="project" value="TreeGrafter"/>
</dbReference>
<reference evidence="17" key="1">
    <citation type="submission" date="2021-01" db="EMBL/GenBank/DDBJ databases">
        <authorList>
            <person name="Zahm M."/>
            <person name="Roques C."/>
            <person name="Cabau C."/>
            <person name="Klopp C."/>
            <person name="Donnadieu C."/>
            <person name="Jouanno E."/>
            <person name="Lampietro C."/>
            <person name="Louis A."/>
            <person name="Herpin A."/>
            <person name="Echchiki A."/>
            <person name="Berthelot C."/>
            <person name="Parey E."/>
            <person name="Roest-Crollius H."/>
            <person name="Braasch I."/>
            <person name="Postlethwait J."/>
            <person name="Bobe J."/>
            <person name="Montfort J."/>
            <person name="Bouchez O."/>
            <person name="Begum T."/>
            <person name="Mejri S."/>
            <person name="Adams A."/>
            <person name="Chen W.-J."/>
            <person name="Guiguen Y."/>
        </authorList>
    </citation>
    <scope>NUCLEOTIDE SEQUENCE</scope>
    <source>
        <strain evidence="17">YG-15Mar2019-1</strain>
        <tissue evidence="17">Brain</tissue>
    </source>
</reference>
<evidence type="ECO:0000259" key="16">
    <source>
        <dbReference type="PROSITE" id="PS50262"/>
    </source>
</evidence>
<feature type="transmembrane region" description="Helical" evidence="15">
    <location>
        <begin position="278"/>
        <end position="297"/>
    </location>
</feature>
<evidence type="ECO:0000256" key="8">
    <source>
        <dbReference type="ARBA" id="ARBA00023136"/>
    </source>
</evidence>
<evidence type="ECO:0000256" key="7">
    <source>
        <dbReference type="ARBA" id="ARBA00023040"/>
    </source>
</evidence>
<evidence type="ECO:0000313" key="18">
    <source>
        <dbReference type="Proteomes" id="UP001046870"/>
    </source>
</evidence>
<keyword evidence="3" id="KW-1003">Cell membrane</keyword>
<keyword evidence="9" id="KW-1015">Disulfide bond</keyword>
<comment type="subcellular location">
    <subcellularLocation>
        <location evidence="1">Cell membrane</location>
        <topology evidence="1">Multi-pass membrane protein</topology>
    </subcellularLocation>
</comment>
<dbReference type="PANTHER" id="PTHR11866">
    <property type="entry name" value="G-PROTEIN COUPLED RECEPTOR FAMILY 1 MEMBER"/>
    <property type="match status" value="1"/>
</dbReference>
<keyword evidence="4" id="KW-0597">Phosphoprotein</keyword>
<dbReference type="SUPFAM" id="SSF81321">
    <property type="entry name" value="Family A G protein-coupled receptor-like"/>
    <property type="match status" value="1"/>
</dbReference>
<keyword evidence="6 15" id="KW-1133">Transmembrane helix</keyword>
<keyword evidence="12 14" id="KW-0807">Transducer</keyword>
<dbReference type="InterPro" id="IPR008365">
    <property type="entry name" value="Prostanoid_rcpt"/>
</dbReference>
<evidence type="ECO:0000256" key="2">
    <source>
        <dbReference type="ARBA" id="ARBA00017628"/>
    </source>
</evidence>
<dbReference type="PRINTS" id="PR01788">
    <property type="entry name" value="PROSTANOIDR"/>
</dbReference>
<evidence type="ECO:0000256" key="1">
    <source>
        <dbReference type="ARBA" id="ARBA00004651"/>
    </source>
</evidence>
<evidence type="ECO:0000256" key="9">
    <source>
        <dbReference type="ARBA" id="ARBA00023157"/>
    </source>
</evidence>
<evidence type="ECO:0000256" key="10">
    <source>
        <dbReference type="ARBA" id="ARBA00023170"/>
    </source>
</evidence>
<dbReference type="InterPro" id="IPR000276">
    <property type="entry name" value="GPCR_Rhodpsn"/>
</dbReference>
<protein>
    <recommendedName>
        <fullName evidence="2">Thromboxane A2 receptor</fullName>
    </recommendedName>
    <alternativeName>
        <fullName evidence="13">Prostanoid TP receptor</fullName>
    </alternativeName>
</protein>
<feature type="transmembrane region" description="Helical" evidence="15">
    <location>
        <begin position="15"/>
        <end position="37"/>
    </location>
</feature>
<dbReference type="InterPro" id="IPR000370">
    <property type="entry name" value="Prostglndn_IP_rcpt"/>
</dbReference>
<gene>
    <name evidence="17" type="ORF">MATL_G00043680</name>
</gene>
<dbReference type="PRINTS" id="PR00237">
    <property type="entry name" value="GPCRRHODOPSN"/>
</dbReference>
<evidence type="ECO:0000256" key="3">
    <source>
        <dbReference type="ARBA" id="ARBA00022475"/>
    </source>
</evidence>
<keyword evidence="8 15" id="KW-0472">Membrane</keyword>
<evidence type="ECO:0000256" key="15">
    <source>
        <dbReference type="SAM" id="Phobius"/>
    </source>
</evidence>
<dbReference type="EMBL" id="JAFDVH010000003">
    <property type="protein sequence ID" value="KAG7483945.1"/>
    <property type="molecule type" value="Genomic_DNA"/>
</dbReference>
<dbReference type="PROSITE" id="PS50262">
    <property type="entry name" value="G_PROTEIN_RECEP_F1_2"/>
    <property type="match status" value="1"/>
</dbReference>
<keyword evidence="5 14" id="KW-0812">Transmembrane</keyword>
<dbReference type="GO" id="GO:0005886">
    <property type="term" value="C:plasma membrane"/>
    <property type="evidence" value="ECO:0007669"/>
    <property type="project" value="UniProtKB-SubCell"/>
</dbReference>
<evidence type="ECO:0000256" key="4">
    <source>
        <dbReference type="ARBA" id="ARBA00022553"/>
    </source>
</evidence>
<keyword evidence="10 14" id="KW-0675">Receptor</keyword>
<dbReference type="GO" id="GO:0007189">
    <property type="term" value="P:adenylate cyclase-activating G protein-coupled receptor signaling pathway"/>
    <property type="evidence" value="ECO:0007669"/>
    <property type="project" value="TreeGrafter"/>
</dbReference>
<name>A0A9D3QAH8_MEGAT</name>
<dbReference type="GO" id="GO:0006954">
    <property type="term" value="P:inflammatory response"/>
    <property type="evidence" value="ECO:0007669"/>
    <property type="project" value="TreeGrafter"/>
</dbReference>
<dbReference type="Gene3D" id="1.20.1070.10">
    <property type="entry name" value="Rhodopsin 7-helix transmembrane proteins"/>
    <property type="match status" value="1"/>
</dbReference>
<evidence type="ECO:0000256" key="11">
    <source>
        <dbReference type="ARBA" id="ARBA00023180"/>
    </source>
</evidence>
<keyword evidence="7 14" id="KW-0297">G-protein coupled receptor</keyword>
<feature type="transmembrane region" description="Helical" evidence="15">
    <location>
        <begin position="96"/>
        <end position="116"/>
    </location>
</feature>
<organism evidence="17 18">
    <name type="scientific">Megalops atlanticus</name>
    <name type="common">Tarpon</name>
    <name type="synonym">Clupea gigantea</name>
    <dbReference type="NCBI Taxonomy" id="7932"/>
    <lineage>
        <taxon>Eukaryota</taxon>
        <taxon>Metazoa</taxon>
        <taxon>Chordata</taxon>
        <taxon>Craniata</taxon>
        <taxon>Vertebrata</taxon>
        <taxon>Euteleostomi</taxon>
        <taxon>Actinopterygii</taxon>
        <taxon>Neopterygii</taxon>
        <taxon>Teleostei</taxon>
        <taxon>Elopiformes</taxon>
        <taxon>Megalopidae</taxon>
        <taxon>Megalops</taxon>
    </lineage>
</organism>
<proteinExistence type="inferred from homology"/>
<feature type="transmembrane region" description="Helical" evidence="15">
    <location>
        <begin position="241"/>
        <end position="266"/>
    </location>
</feature>
<dbReference type="InterPro" id="IPR017452">
    <property type="entry name" value="GPCR_Rhodpsn_7TM"/>
</dbReference>
<evidence type="ECO:0000256" key="5">
    <source>
        <dbReference type="ARBA" id="ARBA00022692"/>
    </source>
</evidence>
<feature type="transmembrane region" description="Helical" evidence="15">
    <location>
        <begin position="137"/>
        <end position="161"/>
    </location>
</feature>
<feature type="domain" description="G-protein coupled receptors family 1 profile" evidence="16">
    <location>
        <begin position="27"/>
        <end position="294"/>
    </location>
</feature>
<dbReference type="GO" id="GO:0016501">
    <property type="term" value="F:prostacyclin receptor activity"/>
    <property type="evidence" value="ECO:0007669"/>
    <property type="project" value="TreeGrafter"/>
</dbReference>
<dbReference type="Proteomes" id="UP001046870">
    <property type="component" value="Chromosome 3"/>
</dbReference>
<dbReference type="PANTHER" id="PTHR11866:SF7">
    <property type="entry name" value="PROSTACYCLIN RECEPTOR"/>
    <property type="match status" value="1"/>
</dbReference>
<dbReference type="PRINTS" id="PR00856">
    <property type="entry name" value="PRSTNOIDIPR"/>
</dbReference>
<dbReference type="AlphaFoldDB" id="A0A9D3QAH8"/>
<dbReference type="FunFam" id="1.20.1070.10:FF:000163">
    <property type="entry name" value="Thromboxane A2 receptor"/>
    <property type="match status" value="1"/>
</dbReference>
<dbReference type="Pfam" id="PF00001">
    <property type="entry name" value="7tm_1"/>
    <property type="match status" value="1"/>
</dbReference>
<dbReference type="GO" id="GO:0007204">
    <property type="term" value="P:positive regulation of cytosolic calcium ion concentration"/>
    <property type="evidence" value="ECO:0007669"/>
    <property type="project" value="TreeGrafter"/>
</dbReference>
<feature type="transmembrane region" description="Helical" evidence="15">
    <location>
        <begin position="181"/>
        <end position="210"/>
    </location>
</feature>
<evidence type="ECO:0000313" key="17">
    <source>
        <dbReference type="EMBL" id="KAG7483945.1"/>
    </source>
</evidence>
<keyword evidence="18" id="KW-1185">Reference proteome</keyword>
<feature type="transmembrane region" description="Helical" evidence="15">
    <location>
        <begin position="49"/>
        <end position="76"/>
    </location>
</feature>
<evidence type="ECO:0000256" key="6">
    <source>
        <dbReference type="ARBA" id="ARBA00022989"/>
    </source>
</evidence>
<keyword evidence="11" id="KW-0325">Glycoprotein</keyword>
<dbReference type="OrthoDB" id="5959154at2759"/>
<accession>A0A9D3QAH8</accession>
<dbReference type="PROSITE" id="PS00237">
    <property type="entry name" value="G_PROTEIN_RECEP_F1_1"/>
    <property type="match status" value="1"/>
</dbReference>
<evidence type="ECO:0000256" key="13">
    <source>
        <dbReference type="ARBA" id="ARBA00029815"/>
    </source>
</evidence>